<name>A0A7J5YS36_DISMA</name>
<gene>
    <name evidence="1" type="ORF">F7725_013281</name>
</gene>
<proteinExistence type="predicted"/>
<evidence type="ECO:0000313" key="2">
    <source>
        <dbReference type="Proteomes" id="UP000518266"/>
    </source>
</evidence>
<protein>
    <submittedName>
        <fullName evidence="1">Uncharacterized protein</fullName>
    </submittedName>
</protein>
<dbReference type="AlphaFoldDB" id="A0A7J5YS36"/>
<comment type="caution">
    <text evidence="1">The sequence shown here is derived from an EMBL/GenBank/DDBJ whole genome shotgun (WGS) entry which is preliminary data.</text>
</comment>
<evidence type="ECO:0000313" key="1">
    <source>
        <dbReference type="EMBL" id="KAF3851509.1"/>
    </source>
</evidence>
<dbReference type="EMBL" id="JAAKFY010000010">
    <property type="protein sequence ID" value="KAF3851509.1"/>
    <property type="molecule type" value="Genomic_DNA"/>
</dbReference>
<keyword evidence="2" id="KW-1185">Reference proteome</keyword>
<organism evidence="1 2">
    <name type="scientific">Dissostichus mawsoni</name>
    <name type="common">Antarctic cod</name>
    <dbReference type="NCBI Taxonomy" id="36200"/>
    <lineage>
        <taxon>Eukaryota</taxon>
        <taxon>Metazoa</taxon>
        <taxon>Chordata</taxon>
        <taxon>Craniata</taxon>
        <taxon>Vertebrata</taxon>
        <taxon>Euteleostomi</taxon>
        <taxon>Actinopterygii</taxon>
        <taxon>Neopterygii</taxon>
        <taxon>Teleostei</taxon>
        <taxon>Neoteleostei</taxon>
        <taxon>Acanthomorphata</taxon>
        <taxon>Eupercaria</taxon>
        <taxon>Perciformes</taxon>
        <taxon>Notothenioidei</taxon>
        <taxon>Nototheniidae</taxon>
        <taxon>Dissostichus</taxon>
    </lineage>
</organism>
<reference evidence="1 2" key="1">
    <citation type="submission" date="2020-03" db="EMBL/GenBank/DDBJ databases">
        <title>Dissostichus mawsoni Genome sequencing and assembly.</title>
        <authorList>
            <person name="Park H."/>
        </authorList>
    </citation>
    <scope>NUCLEOTIDE SEQUENCE [LARGE SCALE GENOMIC DNA]</scope>
    <source>
        <strain evidence="1">DM0001</strain>
        <tissue evidence="1">Muscle</tissue>
    </source>
</reference>
<dbReference type="Proteomes" id="UP000518266">
    <property type="component" value="Unassembled WGS sequence"/>
</dbReference>
<accession>A0A7J5YS36</accession>
<sequence length="244" mass="27150">MVLVMTFGNIIATCFKCRMPTSKGIGPWYQAWLFRLLPLSFSSSSSCFLSFSDGGSNQNWSLENLKGITGTQSDTKTQQIKEQTLEPSCGIFPIWVHKSQQRLLHFCGFLKCSSFARTRIVGSTEGGEVGGRTALAFPHWHQHWRHQGPKTQTRAGVLTRSLWQRRKQRKLLLSPDVNPGIIPAGFSPGLKALGVTTHGEQTLLIHVSKRGKQTSFSLTVKLHVGNVKLLGHSTLPQHAAYFHE</sequence>